<dbReference type="EMBL" id="VANU01000001">
    <property type="protein sequence ID" value="TLP40938.1"/>
    <property type="molecule type" value="Genomic_DNA"/>
</dbReference>
<gene>
    <name evidence="1" type="ORF">FDK22_02645</name>
</gene>
<keyword evidence="2" id="KW-1185">Reference proteome</keyword>
<dbReference type="Proteomes" id="UP000308901">
    <property type="component" value="Unassembled WGS sequence"/>
</dbReference>
<name>A0A5R8Y4N1_9BACT</name>
<sequence length="79" mass="9352">MSKEDNQLFEGMKKVLSNDNKNYVEKVKEYMLRGLSRERVLEVSWKIKEILGEDIVLTPTNYYVKSKENNKGVLIRAYH</sequence>
<evidence type="ECO:0000313" key="1">
    <source>
        <dbReference type="EMBL" id="TLP40938.1"/>
    </source>
</evidence>
<proteinExistence type="predicted"/>
<comment type="caution">
    <text evidence="1">The sequence shown here is derived from an EMBL/GenBank/DDBJ whole genome shotgun (WGS) entry which is preliminary data.</text>
</comment>
<evidence type="ECO:0000313" key="2">
    <source>
        <dbReference type="Proteomes" id="UP000308901"/>
    </source>
</evidence>
<reference evidence="1 2" key="1">
    <citation type="submission" date="2019-05" db="EMBL/GenBank/DDBJ databases">
        <title>Arcobacter sp. nov., isolated from sea sediment.</title>
        <authorList>
            <person name="Kim W."/>
        </authorList>
    </citation>
    <scope>NUCLEOTIDE SEQUENCE [LARGE SCALE GENOMIC DNA]</scope>
    <source>
        <strain evidence="1 2">CAU 1517</strain>
    </source>
</reference>
<protein>
    <submittedName>
        <fullName evidence="1">Uncharacterized protein</fullName>
    </submittedName>
</protein>
<organism evidence="1 2">
    <name type="scientific">Arcobacter arenosus</name>
    <dbReference type="NCBI Taxonomy" id="2576037"/>
    <lineage>
        <taxon>Bacteria</taxon>
        <taxon>Pseudomonadati</taxon>
        <taxon>Campylobacterota</taxon>
        <taxon>Epsilonproteobacteria</taxon>
        <taxon>Campylobacterales</taxon>
        <taxon>Arcobacteraceae</taxon>
        <taxon>Arcobacter</taxon>
    </lineage>
</organism>
<dbReference type="AlphaFoldDB" id="A0A5R8Y4N1"/>
<dbReference type="OrthoDB" id="5349360at2"/>
<accession>A0A5R8Y4N1</accession>